<sequence>MYRVLIVSAFVVFYMATFCSGDTSVKIINGDNANIEDNPWMVSVEFRENENSNFEHECGGSIIDKSWVLTAAHCNVFKPDRPANDIRVAAGSSFKSQMKVKIPVKKYYMHEKFEPYNTGELDYDLMLLQLKKPLKFGPTINKIDLDTDIGKNYTGDICTITGWGDTDATTVQNFPDRLQVVSMPAVTNEYCGIAWNITKTYWNNILCLQDKDKDSCKADSGGPAVCSKKLVGILSFGNNEPCASSLPSVHTRISAFLDWIKEKMNTKNKKNKKNKKGKGKKSKKGKGKKNKKNNRN</sequence>
<evidence type="ECO:0000256" key="2">
    <source>
        <dbReference type="ARBA" id="ARBA00022670"/>
    </source>
</evidence>
<feature type="compositionally biased region" description="Basic residues" evidence="6">
    <location>
        <begin position="266"/>
        <end position="296"/>
    </location>
</feature>
<dbReference type="InterPro" id="IPR009003">
    <property type="entry name" value="Peptidase_S1_PA"/>
</dbReference>
<dbReference type="InterPro" id="IPR018114">
    <property type="entry name" value="TRYPSIN_HIS"/>
</dbReference>
<accession>A0A6J8BP45</accession>
<dbReference type="PROSITE" id="PS00134">
    <property type="entry name" value="TRYPSIN_HIS"/>
    <property type="match status" value="1"/>
</dbReference>
<feature type="domain" description="Peptidase S1" evidence="8">
    <location>
        <begin position="27"/>
        <end position="265"/>
    </location>
</feature>
<proteinExistence type="inferred from homology"/>
<dbReference type="PRINTS" id="PR00722">
    <property type="entry name" value="CHYMOTRYPSIN"/>
</dbReference>
<dbReference type="PANTHER" id="PTHR24276:SF91">
    <property type="entry name" value="AT26814P-RELATED"/>
    <property type="match status" value="1"/>
</dbReference>
<keyword evidence="10" id="KW-1185">Reference proteome</keyword>
<evidence type="ECO:0000256" key="3">
    <source>
        <dbReference type="ARBA" id="ARBA00022801"/>
    </source>
</evidence>
<evidence type="ECO:0000313" key="10">
    <source>
        <dbReference type="Proteomes" id="UP000507470"/>
    </source>
</evidence>
<dbReference type="EMBL" id="CACVKT020003764">
    <property type="protein sequence ID" value="CAC5385715.1"/>
    <property type="molecule type" value="Genomic_DNA"/>
</dbReference>
<evidence type="ECO:0000256" key="4">
    <source>
        <dbReference type="ARBA" id="ARBA00022825"/>
    </source>
</evidence>
<dbReference type="InterPro" id="IPR043504">
    <property type="entry name" value="Peptidase_S1_PA_chymotrypsin"/>
</dbReference>
<dbReference type="InterPro" id="IPR050430">
    <property type="entry name" value="Peptidase_S1"/>
</dbReference>
<dbReference type="EC" id="3.4.21.1" evidence="9"/>
<dbReference type="Gene3D" id="2.40.10.10">
    <property type="entry name" value="Trypsin-like serine proteases"/>
    <property type="match status" value="1"/>
</dbReference>
<evidence type="ECO:0000256" key="7">
    <source>
        <dbReference type="SAM" id="SignalP"/>
    </source>
</evidence>
<dbReference type="InterPro" id="IPR001254">
    <property type="entry name" value="Trypsin_dom"/>
</dbReference>
<evidence type="ECO:0000256" key="6">
    <source>
        <dbReference type="SAM" id="MobiDB-lite"/>
    </source>
</evidence>
<name>A0A6J8BP45_MYTCO</name>
<protein>
    <submittedName>
        <fullName evidence="9">CTRB</fullName>
        <ecNumber evidence="9">3.4.21.1</ecNumber>
    </submittedName>
</protein>
<keyword evidence="5" id="KW-1015">Disulfide bond</keyword>
<dbReference type="Pfam" id="PF00089">
    <property type="entry name" value="Trypsin"/>
    <property type="match status" value="1"/>
</dbReference>
<comment type="similarity">
    <text evidence="1">Belongs to the peptidase S1 family.</text>
</comment>
<dbReference type="FunFam" id="2.40.10.10:FF:000036">
    <property type="entry name" value="Trypsin beta"/>
    <property type="match status" value="1"/>
</dbReference>
<dbReference type="GO" id="GO:0006508">
    <property type="term" value="P:proteolysis"/>
    <property type="evidence" value="ECO:0007669"/>
    <property type="project" value="UniProtKB-KW"/>
</dbReference>
<keyword evidence="7" id="KW-0732">Signal</keyword>
<evidence type="ECO:0000256" key="5">
    <source>
        <dbReference type="ARBA" id="ARBA00023157"/>
    </source>
</evidence>
<feature type="chain" id="PRO_5026946790" evidence="7">
    <location>
        <begin position="22"/>
        <end position="296"/>
    </location>
</feature>
<keyword evidence="4" id="KW-0720">Serine protease</keyword>
<evidence type="ECO:0000259" key="8">
    <source>
        <dbReference type="PROSITE" id="PS50240"/>
    </source>
</evidence>
<keyword evidence="2" id="KW-0645">Protease</keyword>
<feature type="region of interest" description="Disordered" evidence="6">
    <location>
        <begin position="264"/>
        <end position="296"/>
    </location>
</feature>
<gene>
    <name evidence="9" type="ORF">MCOR_21224</name>
</gene>
<dbReference type="PROSITE" id="PS50240">
    <property type="entry name" value="TRYPSIN_DOM"/>
    <property type="match status" value="1"/>
</dbReference>
<dbReference type="GO" id="GO:0004252">
    <property type="term" value="F:serine-type endopeptidase activity"/>
    <property type="evidence" value="ECO:0007669"/>
    <property type="project" value="UniProtKB-EC"/>
</dbReference>
<dbReference type="SMART" id="SM00020">
    <property type="entry name" value="Tryp_SPc"/>
    <property type="match status" value="1"/>
</dbReference>
<dbReference type="PANTHER" id="PTHR24276">
    <property type="entry name" value="POLYSERASE-RELATED"/>
    <property type="match status" value="1"/>
</dbReference>
<dbReference type="InterPro" id="IPR001314">
    <property type="entry name" value="Peptidase_S1A"/>
</dbReference>
<dbReference type="Proteomes" id="UP000507470">
    <property type="component" value="Unassembled WGS sequence"/>
</dbReference>
<evidence type="ECO:0000313" key="9">
    <source>
        <dbReference type="EMBL" id="CAC5385715.1"/>
    </source>
</evidence>
<dbReference type="FunFam" id="2.40.10.10:FF:000068">
    <property type="entry name" value="transmembrane protease serine 2"/>
    <property type="match status" value="1"/>
</dbReference>
<organism evidence="9 10">
    <name type="scientific">Mytilus coruscus</name>
    <name type="common">Sea mussel</name>
    <dbReference type="NCBI Taxonomy" id="42192"/>
    <lineage>
        <taxon>Eukaryota</taxon>
        <taxon>Metazoa</taxon>
        <taxon>Spiralia</taxon>
        <taxon>Lophotrochozoa</taxon>
        <taxon>Mollusca</taxon>
        <taxon>Bivalvia</taxon>
        <taxon>Autobranchia</taxon>
        <taxon>Pteriomorphia</taxon>
        <taxon>Mytilida</taxon>
        <taxon>Mytiloidea</taxon>
        <taxon>Mytilidae</taxon>
        <taxon>Mytilinae</taxon>
        <taxon>Mytilus</taxon>
    </lineage>
</organism>
<evidence type="ECO:0000256" key="1">
    <source>
        <dbReference type="ARBA" id="ARBA00007664"/>
    </source>
</evidence>
<keyword evidence="3 9" id="KW-0378">Hydrolase</keyword>
<dbReference type="OrthoDB" id="6068278at2759"/>
<feature type="signal peptide" evidence="7">
    <location>
        <begin position="1"/>
        <end position="21"/>
    </location>
</feature>
<dbReference type="AlphaFoldDB" id="A0A6J8BP45"/>
<reference evidence="9 10" key="1">
    <citation type="submission" date="2020-06" db="EMBL/GenBank/DDBJ databases">
        <authorList>
            <person name="Li R."/>
            <person name="Bekaert M."/>
        </authorList>
    </citation>
    <scope>NUCLEOTIDE SEQUENCE [LARGE SCALE GENOMIC DNA]</scope>
    <source>
        <strain evidence="10">wild</strain>
    </source>
</reference>
<dbReference type="CDD" id="cd00190">
    <property type="entry name" value="Tryp_SPc"/>
    <property type="match status" value="1"/>
</dbReference>
<dbReference type="SUPFAM" id="SSF50494">
    <property type="entry name" value="Trypsin-like serine proteases"/>
    <property type="match status" value="1"/>
</dbReference>